<dbReference type="EMBL" id="DRZX01000278">
    <property type="protein sequence ID" value="HHS49353.1"/>
    <property type="molecule type" value="Genomic_DNA"/>
</dbReference>
<evidence type="ECO:0000313" key="1">
    <source>
        <dbReference type="EMBL" id="HHS49353.1"/>
    </source>
</evidence>
<dbReference type="AlphaFoldDB" id="A0A7C6EBG6"/>
<dbReference type="InterPro" id="IPR013321">
    <property type="entry name" value="Arc_rbn_hlx_hlx"/>
</dbReference>
<proteinExistence type="predicted"/>
<dbReference type="GO" id="GO:0006355">
    <property type="term" value="P:regulation of DNA-templated transcription"/>
    <property type="evidence" value="ECO:0007669"/>
    <property type="project" value="InterPro"/>
</dbReference>
<name>A0A7C6EBG6_DESAE</name>
<protein>
    <submittedName>
        <fullName evidence="1">Toxin-antitoxin system HicB family antitoxin</fullName>
    </submittedName>
</protein>
<sequence length="82" mass="9451">MKNTASLTVRIPITLHKKAKEMVKLENKSLNEIITELLKDWSKKKEEKMLYDAFSKASDSDVEYAFNAQKEVVFGNENSKKV</sequence>
<reference evidence="1" key="1">
    <citation type="journal article" date="2020" name="mSystems">
        <title>Genome- and Community-Level Interaction Insights into Carbon Utilization and Element Cycling Functions of Hydrothermarchaeota in Hydrothermal Sediment.</title>
        <authorList>
            <person name="Zhou Z."/>
            <person name="Liu Y."/>
            <person name="Xu W."/>
            <person name="Pan J."/>
            <person name="Luo Z.H."/>
            <person name="Li M."/>
        </authorList>
    </citation>
    <scope>NUCLEOTIDE SEQUENCE [LARGE SCALE GENOMIC DNA]</scope>
    <source>
        <strain evidence="1">SpSt-1135</strain>
    </source>
</reference>
<dbReference type="Proteomes" id="UP000886400">
    <property type="component" value="Unassembled WGS sequence"/>
</dbReference>
<dbReference type="SUPFAM" id="SSF47598">
    <property type="entry name" value="Ribbon-helix-helix"/>
    <property type="match status" value="1"/>
</dbReference>
<comment type="caution">
    <text evidence="1">The sequence shown here is derived from an EMBL/GenBank/DDBJ whole genome shotgun (WGS) entry which is preliminary data.</text>
</comment>
<gene>
    <name evidence="1" type="ORF">ENM99_05910</name>
</gene>
<dbReference type="InterPro" id="IPR010985">
    <property type="entry name" value="Ribbon_hlx_hlx"/>
</dbReference>
<dbReference type="InterPro" id="IPR008651">
    <property type="entry name" value="Uncharacterised_HicB"/>
</dbReference>
<dbReference type="Pfam" id="PF05534">
    <property type="entry name" value="HicB"/>
    <property type="match status" value="1"/>
</dbReference>
<accession>A0A7C6EBG6</accession>
<organism evidence="1">
    <name type="scientific">Desulfurella acetivorans</name>
    <dbReference type="NCBI Taxonomy" id="33002"/>
    <lineage>
        <taxon>Bacteria</taxon>
        <taxon>Pseudomonadati</taxon>
        <taxon>Campylobacterota</taxon>
        <taxon>Desulfurellia</taxon>
        <taxon>Desulfurellales</taxon>
        <taxon>Desulfurellaceae</taxon>
        <taxon>Desulfurella</taxon>
    </lineage>
</organism>
<dbReference type="Gene3D" id="1.10.1220.10">
    <property type="entry name" value="Met repressor-like"/>
    <property type="match status" value="1"/>
</dbReference>